<keyword evidence="4" id="KW-1185">Reference proteome</keyword>
<evidence type="ECO:0000313" key="3">
    <source>
        <dbReference type="EMBL" id="QSB13567.1"/>
    </source>
</evidence>
<dbReference type="AlphaFoldDB" id="A0A895Y764"/>
<keyword evidence="1" id="KW-0812">Transmembrane</keyword>
<evidence type="ECO:0000313" key="4">
    <source>
        <dbReference type="Proteomes" id="UP000662857"/>
    </source>
</evidence>
<feature type="transmembrane region" description="Helical" evidence="1">
    <location>
        <begin position="312"/>
        <end position="332"/>
    </location>
</feature>
<feature type="signal peptide" evidence="2">
    <location>
        <begin position="1"/>
        <end position="28"/>
    </location>
</feature>
<accession>A0A895Y764</accession>
<dbReference type="EMBL" id="CP070499">
    <property type="protein sequence ID" value="QSB13567.1"/>
    <property type="molecule type" value="Genomic_DNA"/>
</dbReference>
<dbReference type="InterPro" id="IPR006311">
    <property type="entry name" value="TAT_signal"/>
</dbReference>
<proteinExistence type="predicted"/>
<dbReference type="KEGG" id="nhy:JQS43_18515"/>
<feature type="chain" id="PRO_5034417806" evidence="2">
    <location>
        <begin position="29"/>
        <end position="341"/>
    </location>
</feature>
<dbReference type="RefSeq" id="WP_239675661.1">
    <property type="nucleotide sequence ID" value="NZ_CP070499.1"/>
</dbReference>
<dbReference type="NCBIfam" id="TIGR01167">
    <property type="entry name" value="LPXTG_anchor"/>
    <property type="match status" value="1"/>
</dbReference>
<reference evidence="3" key="1">
    <citation type="submission" date="2021-02" db="EMBL/GenBank/DDBJ databases">
        <title>Natrosporangium hydrolyticum gen. nov., sp. nov, a haloalkaliphilic actinobacterium from a soda solonchak soil.</title>
        <authorList>
            <person name="Sorokin D.Y."/>
            <person name="Khijniak T.V."/>
            <person name="Zakharycheva A.P."/>
            <person name="Boueva O.V."/>
            <person name="Ariskina E.V."/>
            <person name="Hahnke R.L."/>
            <person name="Bunk B."/>
            <person name="Sproer C."/>
            <person name="Schumann P."/>
            <person name="Evtushenko L.I."/>
            <person name="Kublanov I.V."/>
        </authorList>
    </citation>
    <scope>NUCLEOTIDE SEQUENCE</scope>
    <source>
        <strain evidence="3">DSM 106523</strain>
    </source>
</reference>
<evidence type="ECO:0000256" key="1">
    <source>
        <dbReference type="SAM" id="Phobius"/>
    </source>
</evidence>
<evidence type="ECO:0000256" key="2">
    <source>
        <dbReference type="SAM" id="SignalP"/>
    </source>
</evidence>
<keyword evidence="2" id="KW-0732">Signal</keyword>
<sequence length="341" mass="35486">MKQTSLSRRLLAGAAGLALAATSAFAFAAPAAAQDDARTFGGGSMVKKPKIDYTAECDPATGNWTIEWTVSPRSNAKVEITEVKSDGESVDALGDIAVGTKLSRHSHHKPASVSGTQEVEHGVESATLEVEFTGKWGWKTKTKSKSTTVDLEDCKDHSDEGEPLGPDVVYLVDCTHLVFIIDNSQGEADTVVTFSPNQEVAYGEASGFSYTIDEDGEVVPVIEDDASVATDGEASAESPVVVEHAPGDGATAVGFHASEGLEISVGLTLNGEELEFGDAIVSFNDEVDGLDCEVDGGEGGEDELPVTGSSTLLIAGGALALLALGGGMFMVARRRRVTFTA</sequence>
<dbReference type="Proteomes" id="UP000662857">
    <property type="component" value="Chromosome"/>
</dbReference>
<gene>
    <name evidence="3" type="ORF">JQS43_18515</name>
</gene>
<name>A0A895Y764_9ACTN</name>
<protein>
    <submittedName>
        <fullName evidence="3">LPXTG cell wall anchor domain-containing protein</fullName>
    </submittedName>
</protein>
<keyword evidence="1" id="KW-0472">Membrane</keyword>
<keyword evidence="1" id="KW-1133">Transmembrane helix</keyword>
<dbReference type="PROSITE" id="PS51318">
    <property type="entry name" value="TAT"/>
    <property type="match status" value="1"/>
</dbReference>
<organism evidence="3 4">
    <name type="scientific">Natronosporangium hydrolyticum</name>
    <dbReference type="NCBI Taxonomy" id="2811111"/>
    <lineage>
        <taxon>Bacteria</taxon>
        <taxon>Bacillati</taxon>
        <taxon>Actinomycetota</taxon>
        <taxon>Actinomycetes</taxon>
        <taxon>Micromonosporales</taxon>
        <taxon>Micromonosporaceae</taxon>
        <taxon>Natronosporangium</taxon>
    </lineage>
</organism>